<dbReference type="EMBL" id="JADQTO010000020">
    <property type="protein sequence ID" value="MBG0566389.1"/>
    <property type="molecule type" value="Genomic_DNA"/>
</dbReference>
<dbReference type="Gene3D" id="3.40.50.150">
    <property type="entry name" value="Vaccinia Virus protein VP39"/>
    <property type="match status" value="1"/>
</dbReference>
<dbReference type="SUPFAM" id="SSF53335">
    <property type="entry name" value="S-adenosyl-L-methionine-dependent methyltransferases"/>
    <property type="match status" value="1"/>
</dbReference>
<dbReference type="InterPro" id="IPR029063">
    <property type="entry name" value="SAM-dependent_MTases_sf"/>
</dbReference>
<evidence type="ECO:0000313" key="3">
    <source>
        <dbReference type="Proteomes" id="UP000598146"/>
    </source>
</evidence>
<sequence length="275" mass="29744">MPASRETIESAFNQRATTYDNNSWHIRYAERLVELAAPAAGMRILDAATGTGFAAIAAARAAGPTAHVLGVDISDGMLSRARQSMTSLGMTNVDLIKADAASLPNLDTGSFDLVLCSAGLLYLPIRTALREWRRLLKPGGLVAFSTMREGFPVAARLFREQASHYGLALTDPATPLGMPSRCRQELRDAGFIPAQVVTETVRFSRADLEYAWQAHTQGPHHDAIAALSPTQVATFRAEYTSTLADLLNTNEDHALTSEVIYALGRAGRQETDTQL</sequence>
<dbReference type="CDD" id="cd02440">
    <property type="entry name" value="AdoMet_MTases"/>
    <property type="match status" value="1"/>
</dbReference>
<dbReference type="PANTHER" id="PTHR43591:SF99">
    <property type="entry name" value="OS06G0646000 PROTEIN"/>
    <property type="match status" value="1"/>
</dbReference>
<dbReference type="AlphaFoldDB" id="A0A931CD03"/>
<dbReference type="InterPro" id="IPR004033">
    <property type="entry name" value="UbiE/COQ5_MeTrFase"/>
</dbReference>
<reference evidence="2" key="1">
    <citation type="submission" date="2020-11" db="EMBL/GenBank/DDBJ databases">
        <title>Isolation and identification of active actinomycetes.</title>
        <authorList>
            <person name="Sun X."/>
        </authorList>
    </citation>
    <scope>NUCLEOTIDE SEQUENCE</scope>
    <source>
        <strain evidence="2">NEAU-A11</strain>
    </source>
</reference>
<dbReference type="GO" id="GO:0008168">
    <property type="term" value="F:methyltransferase activity"/>
    <property type="evidence" value="ECO:0007669"/>
    <property type="project" value="UniProtKB-KW"/>
</dbReference>
<organism evidence="2 3">
    <name type="scientific">Actinoplanes aureus</name>
    <dbReference type="NCBI Taxonomy" id="2792083"/>
    <lineage>
        <taxon>Bacteria</taxon>
        <taxon>Bacillati</taxon>
        <taxon>Actinomycetota</taxon>
        <taxon>Actinomycetes</taxon>
        <taxon>Micromonosporales</taxon>
        <taxon>Micromonosporaceae</taxon>
        <taxon>Actinoplanes</taxon>
    </lineage>
</organism>
<keyword evidence="2" id="KW-0489">Methyltransferase</keyword>
<dbReference type="RefSeq" id="WP_196418168.1">
    <property type="nucleotide sequence ID" value="NZ_JADQTO010000020.1"/>
</dbReference>
<dbReference type="InterPro" id="IPR041698">
    <property type="entry name" value="Methyltransf_25"/>
</dbReference>
<keyword evidence="3" id="KW-1185">Reference proteome</keyword>
<keyword evidence="2" id="KW-0808">Transferase</keyword>
<proteinExistence type="predicted"/>
<dbReference type="PANTHER" id="PTHR43591">
    <property type="entry name" value="METHYLTRANSFERASE"/>
    <property type="match status" value="1"/>
</dbReference>
<evidence type="ECO:0000259" key="1">
    <source>
        <dbReference type="Pfam" id="PF13649"/>
    </source>
</evidence>
<comment type="caution">
    <text evidence="2">The sequence shown here is derived from an EMBL/GenBank/DDBJ whole genome shotgun (WGS) entry which is preliminary data.</text>
</comment>
<dbReference type="PROSITE" id="PS51608">
    <property type="entry name" value="SAM_MT_UBIE"/>
    <property type="match status" value="1"/>
</dbReference>
<name>A0A931CD03_9ACTN</name>
<feature type="domain" description="Methyltransferase" evidence="1">
    <location>
        <begin position="44"/>
        <end position="140"/>
    </location>
</feature>
<evidence type="ECO:0000313" key="2">
    <source>
        <dbReference type="EMBL" id="MBG0566389.1"/>
    </source>
</evidence>
<protein>
    <submittedName>
        <fullName evidence="2">Methyltransferase domain-containing protein</fullName>
    </submittedName>
</protein>
<dbReference type="GO" id="GO:0032259">
    <property type="term" value="P:methylation"/>
    <property type="evidence" value="ECO:0007669"/>
    <property type="project" value="UniProtKB-KW"/>
</dbReference>
<gene>
    <name evidence="2" type="ORF">I4J89_33570</name>
</gene>
<dbReference type="Pfam" id="PF13649">
    <property type="entry name" value="Methyltransf_25"/>
    <property type="match status" value="1"/>
</dbReference>
<dbReference type="Proteomes" id="UP000598146">
    <property type="component" value="Unassembled WGS sequence"/>
</dbReference>
<accession>A0A931CD03</accession>